<dbReference type="EMBL" id="SPVF01000270">
    <property type="protein sequence ID" value="TFW10751.1"/>
    <property type="molecule type" value="Genomic_DNA"/>
</dbReference>
<proteinExistence type="predicted"/>
<dbReference type="RefSeq" id="WP_135209497.1">
    <property type="nucleotide sequence ID" value="NZ_SPVF01000270.1"/>
</dbReference>
<evidence type="ECO:0000313" key="2">
    <source>
        <dbReference type="Proteomes" id="UP000298438"/>
    </source>
</evidence>
<keyword evidence="2" id="KW-1185">Reference proteome</keyword>
<dbReference type="OrthoDB" id="8548265at2"/>
<comment type="caution">
    <text evidence="1">The sequence shown here is derived from an EMBL/GenBank/DDBJ whole genome shotgun (WGS) entry which is preliminary data.</text>
</comment>
<evidence type="ECO:0000313" key="1">
    <source>
        <dbReference type="EMBL" id="TFW10751.1"/>
    </source>
</evidence>
<accession>A0A4Y9RR49</accession>
<reference evidence="1 2" key="1">
    <citation type="submission" date="2019-03" db="EMBL/GenBank/DDBJ databases">
        <title>Draft Genome Sequence of Massilia arenosa sp. nov., a Novel Massilia Species Isolated from a Sandy-loam Maize Soil.</title>
        <authorList>
            <person name="Raths R."/>
            <person name="Peta V."/>
            <person name="Bucking H."/>
        </authorList>
    </citation>
    <scope>NUCLEOTIDE SEQUENCE [LARGE SCALE GENOMIC DNA]</scope>
    <source>
        <strain evidence="1 2">MC02</strain>
    </source>
</reference>
<name>A0A4Y9RR49_9BURK</name>
<dbReference type="InterPro" id="IPR025906">
    <property type="entry name" value="YjfB_motility"/>
</dbReference>
<organism evidence="1 2">
    <name type="scientific">Zemynaea arenosa</name>
    <dbReference type="NCBI Taxonomy" id="2561931"/>
    <lineage>
        <taxon>Bacteria</taxon>
        <taxon>Pseudomonadati</taxon>
        <taxon>Pseudomonadota</taxon>
        <taxon>Betaproteobacteria</taxon>
        <taxon>Burkholderiales</taxon>
        <taxon>Oxalobacteraceae</taxon>
        <taxon>Telluria group</taxon>
        <taxon>Zemynaea</taxon>
    </lineage>
</organism>
<gene>
    <name evidence="1" type="ORF">E4L96_22670</name>
</gene>
<dbReference type="AlphaFoldDB" id="A0A4Y9RR49"/>
<dbReference type="Proteomes" id="UP000298438">
    <property type="component" value="Unassembled WGS sequence"/>
</dbReference>
<protein>
    <submittedName>
        <fullName evidence="1">Putative motility protein</fullName>
    </submittedName>
</protein>
<dbReference type="Pfam" id="PF14070">
    <property type="entry name" value="YjfB_motility"/>
    <property type="match status" value="1"/>
</dbReference>
<sequence>MDVGGIAKLATSMAETGNKADVQTAVLRKIQDVAESTGAQMVEAIKAVPTSNLPSHLGNNINTSA</sequence>